<dbReference type="InterPro" id="IPR051552">
    <property type="entry name" value="HptR"/>
</dbReference>
<dbReference type="GO" id="GO:0003677">
    <property type="term" value="F:DNA binding"/>
    <property type="evidence" value="ECO:0007669"/>
    <property type="project" value="UniProtKB-KW"/>
</dbReference>
<dbReference type="InterPro" id="IPR011006">
    <property type="entry name" value="CheY-like_superfamily"/>
</dbReference>
<dbReference type="InterPro" id="IPR020449">
    <property type="entry name" value="Tscrpt_reg_AraC-type_HTH"/>
</dbReference>
<dbReference type="PANTHER" id="PTHR42713">
    <property type="entry name" value="HISTIDINE KINASE-RELATED"/>
    <property type="match status" value="1"/>
</dbReference>
<dbReference type="InterPro" id="IPR001789">
    <property type="entry name" value="Sig_transdc_resp-reg_receiver"/>
</dbReference>
<evidence type="ECO:0000259" key="9">
    <source>
        <dbReference type="PROSITE" id="PS01124"/>
    </source>
</evidence>
<keyword evidence="12" id="KW-1185">Reference proteome</keyword>
<dbReference type="EMBL" id="BMIW01000022">
    <property type="protein sequence ID" value="GGG05790.1"/>
    <property type="molecule type" value="Genomic_DNA"/>
</dbReference>
<dbReference type="InterPro" id="IPR009057">
    <property type="entry name" value="Homeodomain-like_sf"/>
</dbReference>
<keyword evidence="2" id="KW-0963">Cytoplasm</keyword>
<dbReference type="CDD" id="cd17536">
    <property type="entry name" value="REC_YesN-like"/>
    <property type="match status" value="1"/>
</dbReference>
<dbReference type="Gene3D" id="1.10.10.60">
    <property type="entry name" value="Homeodomain-like"/>
    <property type="match status" value="2"/>
</dbReference>
<keyword evidence="7" id="KW-0804">Transcription</keyword>
<keyword evidence="6 11" id="KW-0238">DNA-binding</keyword>
<keyword evidence="3 8" id="KW-0597">Phosphoprotein</keyword>
<dbReference type="Pfam" id="PF00072">
    <property type="entry name" value="Response_reg"/>
    <property type="match status" value="1"/>
</dbReference>
<dbReference type="SMART" id="SM00342">
    <property type="entry name" value="HTH_ARAC"/>
    <property type="match status" value="1"/>
</dbReference>
<dbReference type="PROSITE" id="PS50110">
    <property type="entry name" value="RESPONSE_REGULATORY"/>
    <property type="match status" value="1"/>
</dbReference>
<dbReference type="SUPFAM" id="SSF52172">
    <property type="entry name" value="CheY-like"/>
    <property type="match status" value="1"/>
</dbReference>
<evidence type="ECO:0000313" key="12">
    <source>
        <dbReference type="Proteomes" id="UP000608420"/>
    </source>
</evidence>
<evidence type="ECO:0000256" key="2">
    <source>
        <dbReference type="ARBA" id="ARBA00022490"/>
    </source>
</evidence>
<keyword evidence="5" id="KW-0805">Transcription regulation</keyword>
<evidence type="ECO:0000256" key="1">
    <source>
        <dbReference type="ARBA" id="ARBA00004496"/>
    </source>
</evidence>
<keyword evidence="4" id="KW-0902">Two-component regulatory system</keyword>
<dbReference type="PRINTS" id="PR00032">
    <property type="entry name" value="HTHARAC"/>
</dbReference>
<proteinExistence type="predicted"/>
<evidence type="ECO:0000256" key="3">
    <source>
        <dbReference type="ARBA" id="ARBA00022553"/>
    </source>
</evidence>
<feature type="domain" description="HTH araC/xylS-type" evidence="9">
    <location>
        <begin position="416"/>
        <end position="514"/>
    </location>
</feature>
<dbReference type="SMART" id="SM00448">
    <property type="entry name" value="REC"/>
    <property type="match status" value="1"/>
</dbReference>
<evidence type="ECO:0000256" key="6">
    <source>
        <dbReference type="ARBA" id="ARBA00023125"/>
    </source>
</evidence>
<sequence length="517" mass="59715">MMKKVFFVDDEPLIAQGLSSITDWHNYGIEIAGSANDGETALQRIKEEPVDLLITDIMMPRMNGLELIRRVKQIHPRTRFIVLSGYEEFEYVKVGITLGIENYILKPINIDELESTIRHIRGDWEREELNMFRYEEDWRVLRSNILQRWVLGEIEGQEFKHRAELLGIPLNYKYVQALVYRIISQEKPISRLYRLHGLSEECGVIAREAISAEDEVICFPDADEDLVMLYVSNDPEHEQHVLENVPATAKRISELTGLSVWAVSSALSSDFQGVQDSYKQAKQMFQRYLVSGEDKIIYMSPSFIEAEERRPVVWDQEEYIKLLIEGKPEPVVEFIESVLPGAFQSSVIQRSDCLNMAIQLMLSAKDMEDRPDYSEVFAALARINTLHGLIQHVISVVQRSLANRENVQQEYSGHVAILIDQVKEHYAEELSLKTLSQKLDMHPNYLGQLFQQEVGLSFSDYVNQYRIEKATQLLIHTDQKTAEIAASVGYIDTSYFYRQFKKYAGVSPTELRHMYTK</sequence>
<evidence type="ECO:0000256" key="4">
    <source>
        <dbReference type="ARBA" id="ARBA00023012"/>
    </source>
</evidence>
<dbReference type="PROSITE" id="PS01124">
    <property type="entry name" value="HTH_ARAC_FAMILY_2"/>
    <property type="match status" value="1"/>
</dbReference>
<name>A0ABQ1VYV4_9BACL</name>
<evidence type="ECO:0000313" key="11">
    <source>
        <dbReference type="EMBL" id="GGG05790.1"/>
    </source>
</evidence>
<evidence type="ECO:0000256" key="7">
    <source>
        <dbReference type="ARBA" id="ARBA00023163"/>
    </source>
</evidence>
<evidence type="ECO:0000259" key="10">
    <source>
        <dbReference type="PROSITE" id="PS50110"/>
    </source>
</evidence>
<dbReference type="SUPFAM" id="SSF46689">
    <property type="entry name" value="Homeodomain-like"/>
    <property type="match status" value="2"/>
</dbReference>
<dbReference type="Pfam" id="PF12833">
    <property type="entry name" value="HTH_18"/>
    <property type="match status" value="1"/>
</dbReference>
<gene>
    <name evidence="11" type="ORF">GCM10010913_29540</name>
</gene>
<dbReference type="Gene3D" id="3.40.50.2300">
    <property type="match status" value="1"/>
</dbReference>
<comment type="subcellular location">
    <subcellularLocation>
        <location evidence="1">Cytoplasm</location>
    </subcellularLocation>
</comment>
<protein>
    <submittedName>
        <fullName evidence="11">DNA-binding response regulator</fullName>
    </submittedName>
</protein>
<feature type="modified residue" description="4-aspartylphosphate" evidence="8">
    <location>
        <position position="56"/>
    </location>
</feature>
<evidence type="ECO:0000256" key="8">
    <source>
        <dbReference type="PROSITE-ProRule" id="PRU00169"/>
    </source>
</evidence>
<dbReference type="InterPro" id="IPR018060">
    <property type="entry name" value="HTH_AraC"/>
</dbReference>
<feature type="domain" description="Response regulatory" evidence="10">
    <location>
        <begin position="4"/>
        <end position="121"/>
    </location>
</feature>
<reference evidence="12" key="1">
    <citation type="journal article" date="2019" name="Int. J. Syst. Evol. Microbiol.">
        <title>The Global Catalogue of Microorganisms (GCM) 10K type strain sequencing project: providing services to taxonomists for standard genome sequencing and annotation.</title>
        <authorList>
            <consortium name="The Broad Institute Genomics Platform"/>
            <consortium name="The Broad Institute Genome Sequencing Center for Infectious Disease"/>
            <person name="Wu L."/>
            <person name="Ma J."/>
        </authorList>
    </citation>
    <scope>NUCLEOTIDE SEQUENCE [LARGE SCALE GENOMIC DNA]</scope>
    <source>
        <strain evidence="12">CGMCC 1.15420</strain>
    </source>
</reference>
<accession>A0ABQ1VYV4</accession>
<dbReference type="PANTHER" id="PTHR42713:SF3">
    <property type="entry name" value="TRANSCRIPTIONAL REGULATORY PROTEIN HPTR"/>
    <property type="match status" value="1"/>
</dbReference>
<organism evidence="11 12">
    <name type="scientific">Paenibacillus aceti</name>
    <dbReference type="NCBI Taxonomy" id="1820010"/>
    <lineage>
        <taxon>Bacteria</taxon>
        <taxon>Bacillati</taxon>
        <taxon>Bacillota</taxon>
        <taxon>Bacilli</taxon>
        <taxon>Bacillales</taxon>
        <taxon>Paenibacillaceae</taxon>
        <taxon>Paenibacillus</taxon>
    </lineage>
</organism>
<evidence type="ECO:0000256" key="5">
    <source>
        <dbReference type="ARBA" id="ARBA00023015"/>
    </source>
</evidence>
<dbReference type="Proteomes" id="UP000608420">
    <property type="component" value="Unassembled WGS sequence"/>
</dbReference>
<comment type="caution">
    <text evidence="11">The sequence shown here is derived from an EMBL/GenBank/DDBJ whole genome shotgun (WGS) entry which is preliminary data.</text>
</comment>